<reference evidence="2" key="1">
    <citation type="submission" date="2021-01" db="EMBL/GenBank/DDBJ databases">
        <title>Whole genome shotgun sequence of Virgisporangium aliadipatigenens NBRC 105644.</title>
        <authorList>
            <person name="Komaki H."/>
            <person name="Tamura T."/>
        </authorList>
    </citation>
    <scope>NUCLEOTIDE SEQUENCE</scope>
    <source>
        <strain evidence="2">NBRC 105644</strain>
    </source>
</reference>
<accession>A0A8J3YKX3</accession>
<proteinExistence type="predicted"/>
<evidence type="ECO:0000313" key="3">
    <source>
        <dbReference type="Proteomes" id="UP000619260"/>
    </source>
</evidence>
<dbReference type="InterPro" id="IPR010982">
    <property type="entry name" value="Lambda_DNA-bd_dom_sf"/>
</dbReference>
<evidence type="ECO:0000259" key="1">
    <source>
        <dbReference type="SMART" id="SM00382"/>
    </source>
</evidence>
<dbReference type="EMBL" id="BOPF01000010">
    <property type="protein sequence ID" value="GIJ46307.1"/>
    <property type="molecule type" value="Genomic_DNA"/>
</dbReference>
<dbReference type="PANTHER" id="PTHR47691:SF3">
    <property type="entry name" value="HTH-TYPE TRANSCRIPTIONAL REGULATOR RV0890C-RELATED"/>
    <property type="match status" value="1"/>
</dbReference>
<name>A0A8J3YKX3_9ACTN</name>
<dbReference type="SUPFAM" id="SSF52540">
    <property type="entry name" value="P-loop containing nucleoside triphosphate hydrolases"/>
    <property type="match status" value="1"/>
</dbReference>
<comment type="caution">
    <text evidence="2">The sequence shown here is derived from an EMBL/GenBank/DDBJ whole genome shotgun (WGS) entry which is preliminary data.</text>
</comment>
<dbReference type="InterPro" id="IPR027417">
    <property type="entry name" value="P-loop_NTPase"/>
</dbReference>
<gene>
    <name evidence="2" type="ORF">Val02_31930</name>
</gene>
<dbReference type="SMART" id="SM00382">
    <property type="entry name" value="AAA"/>
    <property type="match status" value="1"/>
</dbReference>
<evidence type="ECO:0000313" key="2">
    <source>
        <dbReference type="EMBL" id="GIJ46307.1"/>
    </source>
</evidence>
<organism evidence="2 3">
    <name type="scientific">Virgisporangium aliadipatigenens</name>
    <dbReference type="NCBI Taxonomy" id="741659"/>
    <lineage>
        <taxon>Bacteria</taxon>
        <taxon>Bacillati</taxon>
        <taxon>Actinomycetota</taxon>
        <taxon>Actinomycetes</taxon>
        <taxon>Micromonosporales</taxon>
        <taxon>Micromonosporaceae</taxon>
        <taxon>Virgisporangium</taxon>
    </lineage>
</organism>
<dbReference type="AlphaFoldDB" id="A0A8J3YKX3"/>
<dbReference type="Gene3D" id="3.40.50.300">
    <property type="entry name" value="P-loop containing nucleotide triphosphate hydrolases"/>
    <property type="match status" value="1"/>
</dbReference>
<protein>
    <recommendedName>
        <fullName evidence="1">AAA+ ATPase domain-containing protein</fullName>
    </recommendedName>
</protein>
<keyword evidence="3" id="KW-1185">Reference proteome</keyword>
<dbReference type="GO" id="GO:0003677">
    <property type="term" value="F:DNA binding"/>
    <property type="evidence" value="ECO:0007669"/>
    <property type="project" value="InterPro"/>
</dbReference>
<dbReference type="InterPro" id="IPR003593">
    <property type="entry name" value="AAA+_ATPase"/>
</dbReference>
<dbReference type="Gene3D" id="1.25.40.10">
    <property type="entry name" value="Tetratricopeptide repeat domain"/>
    <property type="match status" value="2"/>
</dbReference>
<feature type="domain" description="AAA+ ATPase" evidence="1">
    <location>
        <begin position="89"/>
        <end position="231"/>
    </location>
</feature>
<dbReference type="PANTHER" id="PTHR47691">
    <property type="entry name" value="REGULATOR-RELATED"/>
    <property type="match status" value="1"/>
</dbReference>
<dbReference type="PRINTS" id="PR00364">
    <property type="entry name" value="DISEASERSIST"/>
</dbReference>
<dbReference type="Proteomes" id="UP000619260">
    <property type="component" value="Unassembled WGS sequence"/>
</dbReference>
<sequence length="723" mass="77936">MAAAAGLSVRTVRNLELGQVSRPRRHTVEELAQALGLGDHDRGQLLRAARAEPAAADRVQCLPPDVRDFTGRRSELDALTALVDTAGPAGAVLVVHGPPGVGKTSLLVRAAHRIAADTEFPAAGYTDTCFVDLRGVDDPPLGVDEALDQLLTALGDPDTQLPASTGARLARYRMISARRSGLLVLDNAASEAQVRPLLPTGPNWLVLVSSRHALTGLSGVRRMRLDVLAPDEAQDLLADIVGPQRTAADPAAAARLAALCGHLPLALRVAGNRLADRPQWPIGTFTAQLDDEQRRLDLLRAGDVQVRSAFAVSYAQLPERGRRLLRRLPLLRWRQYPLEVAALLLGPETDDAVEVFEGLVDAGLLAPGTVPDRYVLHDLTAVFAAERLAAEEEPATAAQARTRVVDRLLDTVDAAGAWLDMDGPADPRNAFSTGVAALAWLGAQREQWWWAIRQAAADGRHARVLAANRSLYWYSDRHFGAVPWAEVYALGVAAAQALGDPVAEAGQRNSLGWVMHVVFGRPDEGATQFRRAIELARAHGDLHQEAWGLAHLGGVAMRRKPPDVAAAAEFFATARELFTRVGYRVGRVVTTYFHADTKIAEGDVEAAISLLTVAAKEWQEDGLALPTRNSIDGYIEVRLGNAYAHTGRLTDAIDAYDRALRYFGYAGDLTGSGRALVDLATALAQVGHPRTGEVIDLAISTFERHHDEARLSKVLALRDARVT</sequence>
<dbReference type="Gene3D" id="1.10.260.40">
    <property type="entry name" value="lambda repressor-like DNA-binding domains"/>
    <property type="match status" value="1"/>
</dbReference>
<dbReference type="SUPFAM" id="SSF48452">
    <property type="entry name" value="TPR-like"/>
    <property type="match status" value="1"/>
</dbReference>
<dbReference type="InterPro" id="IPR011990">
    <property type="entry name" value="TPR-like_helical_dom_sf"/>
</dbReference>